<evidence type="ECO:0000256" key="8">
    <source>
        <dbReference type="ARBA" id="ARBA00023049"/>
    </source>
</evidence>
<evidence type="ECO:0000256" key="5">
    <source>
        <dbReference type="ARBA" id="ARBA00022729"/>
    </source>
</evidence>
<evidence type="ECO:0000256" key="7">
    <source>
        <dbReference type="ARBA" id="ARBA00022833"/>
    </source>
</evidence>
<comment type="caution">
    <text evidence="13">The sequence shown here is derived from an EMBL/GenBank/DDBJ whole genome shotgun (WGS) entry which is preliminary data.</text>
</comment>
<dbReference type="InterPro" id="IPR009045">
    <property type="entry name" value="Zn_M74/Hedgehog-like"/>
</dbReference>
<dbReference type="Proteomes" id="UP000646579">
    <property type="component" value="Unassembled WGS sequence"/>
</dbReference>
<dbReference type="AlphaFoldDB" id="A0A918SGX0"/>
<evidence type="ECO:0000256" key="2">
    <source>
        <dbReference type="ARBA" id="ARBA00004776"/>
    </source>
</evidence>
<evidence type="ECO:0000313" key="14">
    <source>
        <dbReference type="Proteomes" id="UP000646579"/>
    </source>
</evidence>
<comment type="similarity">
    <text evidence="10">Belongs to the peptidase M15 family.</text>
</comment>
<dbReference type="RefSeq" id="WP_244640358.1">
    <property type="nucleotide sequence ID" value="NZ_BMZE01000005.1"/>
</dbReference>
<protein>
    <recommendedName>
        <fullName evidence="11">Murein endopeptidase K</fullName>
    </recommendedName>
</protein>
<name>A0A918SGX0_9HYPH</name>
<dbReference type="CDD" id="cd14844">
    <property type="entry name" value="Zn-DD-carboxypeptidase_like"/>
    <property type="match status" value="1"/>
</dbReference>
<dbReference type="GO" id="GO:0046872">
    <property type="term" value="F:metal ion binding"/>
    <property type="evidence" value="ECO:0007669"/>
    <property type="project" value="UniProtKB-KW"/>
</dbReference>
<gene>
    <name evidence="13" type="ORF">GCM10007989_37720</name>
</gene>
<keyword evidence="9" id="KW-0961">Cell wall biogenesis/degradation</keyword>
<comment type="pathway">
    <text evidence="2">Cell wall biogenesis; cell wall polysaccharide biosynthesis.</text>
</comment>
<evidence type="ECO:0000256" key="12">
    <source>
        <dbReference type="SAM" id="MobiDB-lite"/>
    </source>
</evidence>
<dbReference type="GO" id="GO:0006508">
    <property type="term" value="P:proteolysis"/>
    <property type="evidence" value="ECO:0007669"/>
    <property type="project" value="UniProtKB-KW"/>
</dbReference>
<comment type="cofactor">
    <cofactor evidence="1">
        <name>Zn(2+)</name>
        <dbReference type="ChEBI" id="CHEBI:29105"/>
    </cofactor>
</comment>
<dbReference type="Pfam" id="PF05951">
    <property type="entry name" value="Peptidase_M15_2"/>
    <property type="match status" value="1"/>
</dbReference>
<dbReference type="PANTHER" id="PTHR37425:SF1">
    <property type="entry name" value="OUTER MEMBRANE PROTEIN"/>
    <property type="match status" value="1"/>
</dbReference>
<evidence type="ECO:0000256" key="6">
    <source>
        <dbReference type="ARBA" id="ARBA00022801"/>
    </source>
</evidence>
<proteinExistence type="inferred from homology"/>
<feature type="region of interest" description="Disordered" evidence="12">
    <location>
        <begin position="245"/>
        <end position="285"/>
    </location>
</feature>
<dbReference type="EMBL" id="BMZE01000005">
    <property type="protein sequence ID" value="GHA38228.1"/>
    <property type="molecule type" value="Genomic_DNA"/>
</dbReference>
<keyword evidence="6" id="KW-0378">Hydrolase</keyword>
<feature type="compositionally biased region" description="Low complexity" evidence="12">
    <location>
        <begin position="245"/>
        <end position="275"/>
    </location>
</feature>
<evidence type="ECO:0000256" key="4">
    <source>
        <dbReference type="ARBA" id="ARBA00022723"/>
    </source>
</evidence>
<keyword evidence="4" id="KW-0479">Metal-binding</keyword>
<evidence type="ECO:0000313" key="13">
    <source>
        <dbReference type="EMBL" id="GHA38228.1"/>
    </source>
</evidence>
<keyword evidence="14" id="KW-1185">Reference proteome</keyword>
<evidence type="ECO:0000256" key="11">
    <source>
        <dbReference type="ARBA" id="ARBA00093666"/>
    </source>
</evidence>
<evidence type="ECO:0000256" key="3">
    <source>
        <dbReference type="ARBA" id="ARBA00022670"/>
    </source>
</evidence>
<keyword evidence="5" id="KW-0732">Signal</keyword>
<dbReference type="GO" id="GO:0071555">
    <property type="term" value="P:cell wall organization"/>
    <property type="evidence" value="ECO:0007669"/>
    <property type="project" value="UniProtKB-KW"/>
</dbReference>
<evidence type="ECO:0000256" key="1">
    <source>
        <dbReference type="ARBA" id="ARBA00001947"/>
    </source>
</evidence>
<dbReference type="PANTHER" id="PTHR37425">
    <property type="match status" value="1"/>
</dbReference>
<dbReference type="SUPFAM" id="SSF55166">
    <property type="entry name" value="Hedgehog/DD-peptidase"/>
    <property type="match status" value="1"/>
</dbReference>
<keyword evidence="7" id="KW-0862">Zinc</keyword>
<organism evidence="13 14">
    <name type="scientific">Devosia pacifica</name>
    <dbReference type="NCBI Taxonomy" id="1335967"/>
    <lineage>
        <taxon>Bacteria</taxon>
        <taxon>Pseudomonadati</taxon>
        <taxon>Pseudomonadota</taxon>
        <taxon>Alphaproteobacteria</taxon>
        <taxon>Hyphomicrobiales</taxon>
        <taxon>Devosiaceae</taxon>
        <taxon>Devosia</taxon>
    </lineage>
</organism>
<evidence type="ECO:0000256" key="9">
    <source>
        <dbReference type="ARBA" id="ARBA00023316"/>
    </source>
</evidence>
<sequence length="524" mass="55009">MLVTALAPTGAYAASEQSLYLHYTHTGETTRIVFRRNGSYVQSGLDELNRFLRDWRTGQPTKMDPRLFDLIWQVYNEVGASQPINIVSAYRSPQTNEMLRESSSGVAKNSQHTKGNAMDFFIPGVPLNRLRATAMKLQVGGVGYYPTSGSPFVHLDTGNVRAWPRMTKAQLQELFPDGRTLHLPTSGSPLSREGYQYAQAEWQKCHSVPCGNVGANTRIASAGSTGSGKTLVDMIFGGDRSAQASSQAAASTGNSAPSQPAATQVAAAAPSAPTPMIRPAGLGTTPDVPFSTQGSEPLLAETDEAIPFPVRKPDMLVALTTPAAQPENEAPETAAMAVAALGQAPAPAPRILMTEAREQAGVLAAYAPSGSGTLSTAPNAAEAIEANALPPLPEVSNIHTASIGATPATDQVANLFDQTWGAVAGTSQTNAEMLKALSGLTQEGASGVAVSTAEFVAPELEHVDQTLVTPDRISSEHFAVLFPYEGDMFDPAAALGSEAPFLGGVDEPYAMDAFSARPTLVANR</sequence>
<dbReference type="GO" id="GO:0008237">
    <property type="term" value="F:metallopeptidase activity"/>
    <property type="evidence" value="ECO:0007669"/>
    <property type="project" value="UniProtKB-KW"/>
</dbReference>
<reference evidence="13" key="1">
    <citation type="journal article" date="2014" name="Int. J. Syst. Evol. Microbiol.">
        <title>Complete genome sequence of Corynebacterium casei LMG S-19264T (=DSM 44701T), isolated from a smear-ripened cheese.</title>
        <authorList>
            <consortium name="US DOE Joint Genome Institute (JGI-PGF)"/>
            <person name="Walter F."/>
            <person name="Albersmeier A."/>
            <person name="Kalinowski J."/>
            <person name="Ruckert C."/>
        </authorList>
    </citation>
    <scope>NUCLEOTIDE SEQUENCE</scope>
    <source>
        <strain evidence="13">KCTC 32437</strain>
    </source>
</reference>
<keyword evidence="3" id="KW-0645">Protease</keyword>
<keyword evidence="8" id="KW-0482">Metalloprotease</keyword>
<accession>A0A918SGX0</accession>
<reference evidence="13" key="2">
    <citation type="submission" date="2020-09" db="EMBL/GenBank/DDBJ databases">
        <authorList>
            <person name="Sun Q."/>
            <person name="Kim S."/>
        </authorList>
    </citation>
    <scope>NUCLEOTIDE SEQUENCE</scope>
    <source>
        <strain evidence="13">KCTC 32437</strain>
    </source>
</reference>
<dbReference type="Gene3D" id="3.30.1380.10">
    <property type="match status" value="1"/>
</dbReference>
<evidence type="ECO:0000256" key="10">
    <source>
        <dbReference type="ARBA" id="ARBA00093448"/>
    </source>
</evidence>
<dbReference type="InterPro" id="IPR010275">
    <property type="entry name" value="MepK"/>
</dbReference>